<feature type="domain" description="Solute-binding protein family 3/N-terminal" evidence="6">
    <location>
        <begin position="54"/>
        <end position="276"/>
    </location>
</feature>
<accession>A0A949JAZ8</accession>
<dbReference type="PANTHER" id="PTHR30085">
    <property type="entry name" value="AMINO ACID ABC TRANSPORTER PERMEASE"/>
    <property type="match status" value="1"/>
</dbReference>
<evidence type="ECO:0000313" key="7">
    <source>
        <dbReference type="EMBL" id="MBU7596426.1"/>
    </source>
</evidence>
<dbReference type="InterPro" id="IPR051455">
    <property type="entry name" value="Bact_solute-bind_prot3"/>
</dbReference>
<dbReference type="AlphaFoldDB" id="A0A949JAZ8"/>
<evidence type="ECO:0000259" key="6">
    <source>
        <dbReference type="SMART" id="SM00062"/>
    </source>
</evidence>
<keyword evidence="8" id="KW-1185">Reference proteome</keyword>
<evidence type="ECO:0000256" key="1">
    <source>
        <dbReference type="ARBA" id="ARBA00010333"/>
    </source>
</evidence>
<evidence type="ECO:0000256" key="3">
    <source>
        <dbReference type="ARBA" id="ARBA00022729"/>
    </source>
</evidence>
<dbReference type="SMART" id="SM00062">
    <property type="entry name" value="PBPb"/>
    <property type="match status" value="1"/>
</dbReference>
<evidence type="ECO:0000256" key="4">
    <source>
        <dbReference type="SAM" id="MobiDB-lite"/>
    </source>
</evidence>
<evidence type="ECO:0000256" key="2">
    <source>
        <dbReference type="ARBA" id="ARBA00022448"/>
    </source>
</evidence>
<protein>
    <submittedName>
        <fullName evidence="7">Glutamate ABC transporter substrate-binding protein</fullName>
    </submittedName>
</protein>
<organism evidence="7 8">
    <name type="scientific">Streptomyces tardus</name>
    <dbReference type="NCBI Taxonomy" id="2780544"/>
    <lineage>
        <taxon>Bacteria</taxon>
        <taxon>Bacillati</taxon>
        <taxon>Actinomycetota</taxon>
        <taxon>Actinomycetes</taxon>
        <taxon>Kitasatosporales</taxon>
        <taxon>Streptomycetaceae</taxon>
        <taxon>Streptomyces</taxon>
    </lineage>
</organism>
<keyword evidence="3 5" id="KW-0732">Signal</keyword>
<dbReference type="GO" id="GO:0006865">
    <property type="term" value="P:amino acid transport"/>
    <property type="evidence" value="ECO:0007669"/>
    <property type="project" value="TreeGrafter"/>
</dbReference>
<dbReference type="InterPro" id="IPR001638">
    <property type="entry name" value="Solute-binding_3/MltF_N"/>
</dbReference>
<name>A0A949JAZ8_9ACTN</name>
<dbReference type="GO" id="GO:0005576">
    <property type="term" value="C:extracellular region"/>
    <property type="evidence" value="ECO:0007669"/>
    <property type="project" value="TreeGrafter"/>
</dbReference>
<comment type="similarity">
    <text evidence="1">Belongs to the bacterial solute-binding protein 3 family.</text>
</comment>
<dbReference type="GO" id="GO:0030288">
    <property type="term" value="C:outer membrane-bounded periplasmic space"/>
    <property type="evidence" value="ECO:0007669"/>
    <property type="project" value="TreeGrafter"/>
</dbReference>
<dbReference type="CDD" id="cd13690">
    <property type="entry name" value="PBP2_GluB"/>
    <property type="match status" value="1"/>
</dbReference>
<dbReference type="SUPFAM" id="SSF53850">
    <property type="entry name" value="Periplasmic binding protein-like II"/>
    <property type="match status" value="1"/>
</dbReference>
<feature type="chain" id="PRO_5039313075" evidence="5">
    <location>
        <begin position="22"/>
        <end position="295"/>
    </location>
</feature>
<comment type="caution">
    <text evidence="7">The sequence shown here is derived from an EMBL/GenBank/DDBJ whole genome shotgun (WGS) entry which is preliminary data.</text>
</comment>
<reference evidence="7" key="1">
    <citation type="submission" date="2021-06" db="EMBL/GenBank/DDBJ databases">
        <title>Sequencing of actinobacteria type strains.</title>
        <authorList>
            <person name="Nguyen G.-S."/>
            <person name="Wentzel A."/>
        </authorList>
    </citation>
    <scope>NUCLEOTIDE SEQUENCE</scope>
    <source>
        <strain evidence="7">P38-E01</strain>
    </source>
</reference>
<dbReference type="Gene3D" id="3.40.190.10">
    <property type="entry name" value="Periplasmic binding protein-like II"/>
    <property type="match status" value="2"/>
</dbReference>
<evidence type="ECO:0000256" key="5">
    <source>
        <dbReference type="SAM" id="SignalP"/>
    </source>
</evidence>
<feature type="region of interest" description="Disordered" evidence="4">
    <location>
        <begin position="275"/>
        <end position="295"/>
    </location>
</feature>
<dbReference type="PROSITE" id="PS51257">
    <property type="entry name" value="PROKAR_LIPOPROTEIN"/>
    <property type="match status" value="1"/>
</dbReference>
<dbReference type="PANTHER" id="PTHR30085:SF6">
    <property type="entry name" value="ABC TRANSPORTER GLUTAMINE-BINDING PROTEIN GLNH"/>
    <property type="match status" value="1"/>
</dbReference>
<proteinExistence type="inferred from homology"/>
<dbReference type="RefSeq" id="WP_211040159.1">
    <property type="nucleotide sequence ID" value="NZ_JAELVF020000001.1"/>
</dbReference>
<feature type="signal peptide" evidence="5">
    <location>
        <begin position="1"/>
        <end position="21"/>
    </location>
</feature>
<evidence type="ECO:0000313" key="8">
    <source>
        <dbReference type="Proteomes" id="UP000694501"/>
    </source>
</evidence>
<keyword evidence="2" id="KW-0813">Transport</keyword>
<dbReference type="EMBL" id="JAELVF020000001">
    <property type="protein sequence ID" value="MBU7596426.1"/>
    <property type="molecule type" value="Genomic_DNA"/>
</dbReference>
<gene>
    <name evidence="7" type="ORF">JGS22_001905</name>
</gene>
<dbReference type="Proteomes" id="UP000694501">
    <property type="component" value="Unassembled WGS sequence"/>
</dbReference>
<dbReference type="Pfam" id="PF00497">
    <property type="entry name" value="SBP_bac_3"/>
    <property type="match status" value="1"/>
</dbReference>
<sequence>MAVRTRIAVVGALLALLAAGCGDDSDSKDKSIQVDTDASFPAGSTMAELKDKGTVRIGVKYDQPNVGFRESEDKAPEGFDVEIAKILAGRLGIAPSEITWVEAQSKDRESMLREGRVDLIVASYSITEDRLKQVGMAGPYYATGQQLLVRKGEGDINGPKDIADKSICAASGSTSLAALEKKYGAESSPANTYGQCVNQLLEKKVDAVTTDGAILLGYAADRPDELEVVGEPFSEENYGVGYRRGDSAMCEFLTHAIKRTHRDGSWAQALSRTLWKSTGGTPEPGVEPCPEAAAQ</sequence>